<keyword evidence="7 11" id="KW-0238">DNA-binding</keyword>
<evidence type="ECO:0000256" key="4">
    <source>
        <dbReference type="ARBA" id="ARBA00022771"/>
    </source>
</evidence>
<evidence type="ECO:0000259" key="13">
    <source>
        <dbReference type="PROSITE" id="PS51030"/>
    </source>
</evidence>
<protein>
    <submittedName>
        <fullName evidence="16">Uncharacterized protein</fullName>
    </submittedName>
</protein>
<dbReference type="PROSITE" id="PS51843">
    <property type="entry name" value="NR_LBD"/>
    <property type="match status" value="1"/>
</dbReference>
<dbReference type="GO" id="GO:0008270">
    <property type="term" value="F:zinc ion binding"/>
    <property type="evidence" value="ECO:0007669"/>
    <property type="project" value="UniProtKB-KW"/>
</dbReference>
<feature type="domain" description="NR LBD" evidence="14">
    <location>
        <begin position="348"/>
        <end position="551"/>
    </location>
</feature>
<evidence type="ECO:0000256" key="12">
    <source>
        <dbReference type="SAM" id="MobiDB-lite"/>
    </source>
</evidence>
<organism evidence="15 16">
    <name type="scientific">Ditylenchus dipsaci</name>
    <dbReference type="NCBI Taxonomy" id="166011"/>
    <lineage>
        <taxon>Eukaryota</taxon>
        <taxon>Metazoa</taxon>
        <taxon>Ecdysozoa</taxon>
        <taxon>Nematoda</taxon>
        <taxon>Chromadorea</taxon>
        <taxon>Rhabditida</taxon>
        <taxon>Tylenchina</taxon>
        <taxon>Tylenchomorpha</taxon>
        <taxon>Sphaerularioidea</taxon>
        <taxon>Anguinidae</taxon>
        <taxon>Anguininae</taxon>
        <taxon>Ditylenchus</taxon>
    </lineage>
</organism>
<dbReference type="PROSITE" id="PS51030">
    <property type="entry name" value="NUCLEAR_REC_DBD_2"/>
    <property type="match status" value="1"/>
</dbReference>
<dbReference type="GO" id="GO:0043565">
    <property type="term" value="F:sequence-specific DNA binding"/>
    <property type="evidence" value="ECO:0007669"/>
    <property type="project" value="InterPro"/>
</dbReference>
<keyword evidence="9 11" id="KW-0675">Receptor</keyword>
<evidence type="ECO:0000256" key="10">
    <source>
        <dbReference type="ARBA" id="ARBA00023242"/>
    </source>
</evidence>
<evidence type="ECO:0000256" key="5">
    <source>
        <dbReference type="ARBA" id="ARBA00022833"/>
    </source>
</evidence>
<dbReference type="Proteomes" id="UP000887574">
    <property type="component" value="Unplaced"/>
</dbReference>
<dbReference type="Gene3D" id="1.10.565.10">
    <property type="entry name" value="Retinoid X Receptor"/>
    <property type="match status" value="1"/>
</dbReference>
<dbReference type="PANTHER" id="PTHR24083">
    <property type="entry name" value="NUCLEAR HORMONE RECEPTOR"/>
    <property type="match status" value="1"/>
</dbReference>
<dbReference type="WBParaSite" id="jg7270">
    <property type="protein sequence ID" value="jg7270"/>
    <property type="gene ID" value="jg7270"/>
</dbReference>
<evidence type="ECO:0000256" key="11">
    <source>
        <dbReference type="RuleBase" id="RU004334"/>
    </source>
</evidence>
<sequence length="551" mass="59203">MLDSSHTLPASSMIHAPKLLSVAIYYSNGSGEPLNFSARSISGRKRSAVNCANASNSKSSAAGNVLTEENGSGVDQENEVEAMDREESEDRTDSAAGIILDTPYNASSLFLSAAPFLSHPYMQSLAAMTASAMMNAAAYNPPALKQALHHPFNFDRCNPFIHSHQPDTSSSGSSSSNPAAAIVNTFNLLQDGGVPPCSPCNGGGSPQADSASSSSSSLFCAVCSDVSSGKHYGILACNGCSGFFKRSVRRRLIYRCQAGTGTCVVDKAHRNQCQACRLKKCLAKGMNKDAVQNERQPRNTATIPNCSPDYYKSSSLFPDSLASTLHLVHGNQDSLLSTTPTDAPLSLALDHFPNHSASIPHLFGSSLLLGSDPTIPEDLAGRLLYMAVKWAKSMPSLSSLSVGDQLSLLEATWPDLFLLTTFQWTMATDKSVLVAEGGTEKAVQHLYDQFRQHSLDQGELACLKAICLFRPEVPGIQNVGYVEGLQDQAQIMLQQHSARRHPLTVTRFGRLLLLIPQMRAIGESNVLENNVLKAVFSDKLVSKVIAEIYKS</sequence>
<feature type="domain" description="Nuclear receptor" evidence="13">
    <location>
        <begin position="217"/>
        <end position="293"/>
    </location>
</feature>
<dbReference type="Pfam" id="PF00104">
    <property type="entry name" value="Hormone_recep"/>
    <property type="match status" value="1"/>
</dbReference>
<dbReference type="SUPFAM" id="SSF57716">
    <property type="entry name" value="Glucocorticoid receptor-like (DNA-binding domain)"/>
    <property type="match status" value="1"/>
</dbReference>
<dbReference type="GO" id="GO:0003700">
    <property type="term" value="F:DNA-binding transcription factor activity"/>
    <property type="evidence" value="ECO:0007669"/>
    <property type="project" value="InterPro"/>
</dbReference>
<dbReference type="GO" id="GO:0045944">
    <property type="term" value="P:positive regulation of transcription by RNA polymerase II"/>
    <property type="evidence" value="ECO:0007669"/>
    <property type="project" value="UniProtKB-ARBA"/>
</dbReference>
<evidence type="ECO:0000256" key="2">
    <source>
        <dbReference type="ARBA" id="ARBA00005993"/>
    </source>
</evidence>
<dbReference type="InterPro" id="IPR013088">
    <property type="entry name" value="Znf_NHR/GATA"/>
</dbReference>
<keyword evidence="5 11" id="KW-0862">Zinc</keyword>
<keyword evidence="10 11" id="KW-0539">Nucleus</keyword>
<dbReference type="SUPFAM" id="SSF48508">
    <property type="entry name" value="Nuclear receptor ligand-binding domain"/>
    <property type="match status" value="1"/>
</dbReference>
<evidence type="ECO:0000256" key="6">
    <source>
        <dbReference type="ARBA" id="ARBA00023015"/>
    </source>
</evidence>
<keyword evidence="4 11" id="KW-0863">Zinc-finger</keyword>
<dbReference type="SMART" id="SM00399">
    <property type="entry name" value="ZnF_C4"/>
    <property type="match status" value="1"/>
</dbReference>
<dbReference type="Gene3D" id="3.30.50.10">
    <property type="entry name" value="Erythroid Transcription Factor GATA-1, subunit A"/>
    <property type="match status" value="1"/>
</dbReference>
<evidence type="ECO:0000259" key="14">
    <source>
        <dbReference type="PROSITE" id="PS51843"/>
    </source>
</evidence>
<keyword evidence="8 11" id="KW-0804">Transcription</keyword>
<dbReference type="FunFam" id="3.30.50.10:FF:000028">
    <property type="entry name" value="Nuclear receptor subfamily 2, group E, member 3"/>
    <property type="match status" value="1"/>
</dbReference>
<evidence type="ECO:0000256" key="1">
    <source>
        <dbReference type="ARBA" id="ARBA00004123"/>
    </source>
</evidence>
<dbReference type="InterPro" id="IPR001628">
    <property type="entry name" value="Znf_hrmn_rcpt"/>
</dbReference>
<dbReference type="InterPro" id="IPR001723">
    <property type="entry name" value="Nuclear_hrmn_rcpt"/>
</dbReference>
<keyword evidence="6 11" id="KW-0805">Transcription regulation</keyword>
<dbReference type="InterPro" id="IPR000536">
    <property type="entry name" value="Nucl_hrmn_rcpt_lig-bd"/>
</dbReference>
<reference evidence="16" key="1">
    <citation type="submission" date="2022-11" db="UniProtKB">
        <authorList>
            <consortium name="WormBaseParasite"/>
        </authorList>
    </citation>
    <scope>IDENTIFICATION</scope>
</reference>
<evidence type="ECO:0000256" key="9">
    <source>
        <dbReference type="ARBA" id="ARBA00023170"/>
    </source>
</evidence>
<feature type="compositionally biased region" description="Acidic residues" evidence="12">
    <location>
        <begin position="76"/>
        <end position="90"/>
    </location>
</feature>
<keyword evidence="15" id="KW-1185">Reference proteome</keyword>
<comment type="similarity">
    <text evidence="2 11">Belongs to the nuclear hormone receptor family.</text>
</comment>
<dbReference type="AlphaFoldDB" id="A0A915EKI1"/>
<comment type="subcellular location">
    <subcellularLocation>
        <location evidence="1 11">Nucleus</location>
    </subcellularLocation>
</comment>
<evidence type="ECO:0000313" key="16">
    <source>
        <dbReference type="WBParaSite" id="jg7270"/>
    </source>
</evidence>
<dbReference type="PRINTS" id="PR00398">
    <property type="entry name" value="STRDHORMONER"/>
</dbReference>
<keyword evidence="3 11" id="KW-0479">Metal-binding</keyword>
<evidence type="ECO:0000256" key="8">
    <source>
        <dbReference type="ARBA" id="ARBA00023163"/>
    </source>
</evidence>
<dbReference type="Pfam" id="PF00105">
    <property type="entry name" value="zf-C4"/>
    <property type="match status" value="1"/>
</dbReference>
<dbReference type="InterPro" id="IPR050274">
    <property type="entry name" value="Nuclear_hormone_rcpt_NR2"/>
</dbReference>
<evidence type="ECO:0000313" key="15">
    <source>
        <dbReference type="Proteomes" id="UP000887574"/>
    </source>
</evidence>
<evidence type="ECO:0000256" key="7">
    <source>
        <dbReference type="ARBA" id="ARBA00023125"/>
    </source>
</evidence>
<dbReference type="InterPro" id="IPR035500">
    <property type="entry name" value="NHR-like_dom_sf"/>
</dbReference>
<dbReference type="PRINTS" id="PR00047">
    <property type="entry name" value="STROIDFINGER"/>
</dbReference>
<proteinExistence type="inferred from homology"/>
<dbReference type="CDD" id="cd06970">
    <property type="entry name" value="NR_DBD_PNR"/>
    <property type="match status" value="1"/>
</dbReference>
<accession>A0A915EKI1</accession>
<evidence type="ECO:0000256" key="3">
    <source>
        <dbReference type="ARBA" id="ARBA00022723"/>
    </source>
</evidence>
<feature type="compositionally biased region" description="Low complexity" evidence="12">
    <location>
        <begin position="52"/>
        <end position="64"/>
    </location>
</feature>
<dbReference type="GO" id="GO:0005634">
    <property type="term" value="C:nucleus"/>
    <property type="evidence" value="ECO:0007669"/>
    <property type="project" value="UniProtKB-SubCell"/>
</dbReference>
<dbReference type="SMART" id="SM00430">
    <property type="entry name" value="HOLI"/>
    <property type="match status" value="1"/>
</dbReference>
<feature type="region of interest" description="Disordered" evidence="12">
    <location>
        <begin position="52"/>
        <end position="92"/>
    </location>
</feature>
<name>A0A915EKI1_9BILA</name>
<dbReference type="PROSITE" id="PS00031">
    <property type="entry name" value="NUCLEAR_REC_DBD_1"/>
    <property type="match status" value="1"/>
</dbReference>